<feature type="domain" description="Methionyl-tRNA synthetase anticodon-binding" evidence="15">
    <location>
        <begin position="483"/>
        <end position="645"/>
    </location>
</feature>
<keyword evidence="7 12" id="KW-0067">ATP-binding</keyword>
<dbReference type="PANTHER" id="PTHR45765">
    <property type="entry name" value="METHIONINE--TRNA LIGASE"/>
    <property type="match status" value="1"/>
</dbReference>
<evidence type="ECO:0000256" key="10">
    <source>
        <dbReference type="ARBA" id="ARBA00030904"/>
    </source>
</evidence>
<dbReference type="OrthoDB" id="5844513at2759"/>
<keyword evidence="5 12" id="KW-0436">Ligase</keyword>
<dbReference type="GO" id="GO:0006431">
    <property type="term" value="P:methionyl-tRNA aminoacylation"/>
    <property type="evidence" value="ECO:0007669"/>
    <property type="project" value="InterPro"/>
</dbReference>
<dbReference type="InParanoid" id="A0A0V0R3I8"/>
<dbReference type="EC" id="6.1.1.10" evidence="3"/>
<dbReference type="SUPFAM" id="SSF57770">
    <property type="entry name" value="Methionyl-tRNA synthetase (MetRS), Zn-domain"/>
    <property type="match status" value="1"/>
</dbReference>
<comment type="caution">
    <text evidence="16">The sequence shown here is derived from an EMBL/GenBank/DDBJ whole genome shotgun (WGS) entry which is preliminary data.</text>
</comment>
<proteinExistence type="inferred from homology"/>
<dbReference type="SUPFAM" id="SSF47323">
    <property type="entry name" value="Anticodon-binding domain of a subclass of class I aminoacyl-tRNA synthetases"/>
    <property type="match status" value="1"/>
</dbReference>
<accession>A0A0V0R3I8</accession>
<dbReference type="InterPro" id="IPR041872">
    <property type="entry name" value="Anticodon_Met"/>
</dbReference>
<dbReference type="GO" id="GO:0017101">
    <property type="term" value="C:aminoacyl-tRNA synthetase multienzyme complex"/>
    <property type="evidence" value="ECO:0007669"/>
    <property type="project" value="TreeGrafter"/>
</dbReference>
<gene>
    <name evidence="16" type="ORF">PPERSA_01952</name>
</gene>
<evidence type="ECO:0000256" key="6">
    <source>
        <dbReference type="ARBA" id="ARBA00022741"/>
    </source>
</evidence>
<evidence type="ECO:0000256" key="9">
    <source>
        <dbReference type="ARBA" id="ARBA00023146"/>
    </source>
</evidence>
<dbReference type="InterPro" id="IPR015413">
    <property type="entry name" value="Methionyl/Leucyl_tRNA_Synth"/>
</dbReference>
<evidence type="ECO:0000256" key="11">
    <source>
        <dbReference type="ARBA" id="ARBA00047364"/>
    </source>
</evidence>
<dbReference type="InterPro" id="IPR009080">
    <property type="entry name" value="tRNAsynth_Ia_anticodon-bd"/>
</dbReference>
<feature type="compositionally biased region" description="Basic and acidic residues" evidence="13">
    <location>
        <begin position="13"/>
        <end position="28"/>
    </location>
</feature>
<keyword evidence="6 12" id="KW-0547">Nucleotide-binding</keyword>
<dbReference type="Gene3D" id="2.20.28.20">
    <property type="entry name" value="Methionyl-tRNA synthetase, Zn-domain"/>
    <property type="match status" value="1"/>
</dbReference>
<dbReference type="NCBIfam" id="NF001100">
    <property type="entry name" value="PRK00133.1"/>
    <property type="match status" value="1"/>
</dbReference>
<evidence type="ECO:0000256" key="12">
    <source>
        <dbReference type="RuleBase" id="RU363039"/>
    </source>
</evidence>
<dbReference type="InterPro" id="IPR033911">
    <property type="entry name" value="MetRS_core"/>
</dbReference>
<dbReference type="FunCoup" id="A0A0V0R3I8">
    <property type="interactions" value="193"/>
</dbReference>
<evidence type="ECO:0000313" key="16">
    <source>
        <dbReference type="EMBL" id="KRX09065.1"/>
    </source>
</evidence>
<dbReference type="PRINTS" id="PR01041">
    <property type="entry name" value="TRNASYNTHMET"/>
</dbReference>
<keyword evidence="17" id="KW-1185">Reference proteome</keyword>
<name>A0A0V0R3I8_PSEPJ</name>
<evidence type="ECO:0000256" key="2">
    <source>
        <dbReference type="ARBA" id="ARBA00005594"/>
    </source>
</evidence>
<dbReference type="InterPro" id="IPR029038">
    <property type="entry name" value="MetRS_Zn"/>
</dbReference>
<feature type="region of interest" description="Disordered" evidence="13">
    <location>
        <begin position="1"/>
        <end position="42"/>
    </location>
</feature>
<evidence type="ECO:0000313" key="17">
    <source>
        <dbReference type="Proteomes" id="UP000054937"/>
    </source>
</evidence>
<sequence>MLLQFSNKKKIYKKAEKAEKKQKAEAKAQKSKNVPQGKEKVFKKKQEDIDPEYLKKFQSQKIKRLPLPENPTPIKGQDNILITSALPYCNNAPHLGTLIGCVLSADVYSRYCRLRGYNSIYVCGTDEYGTATEMRAKQEGLTPDEICSKYWKIHDSVYRWFDIDFDKFGRTHTEKHTKITQDIFKDLKKNEYITENSIEQYFCDSCQTFLADRYVKGTCPHCQYADAKGDQCDGCGKLIDQLIDPKCSICSSTPKLKDTDHFYINLPKLQDKLEKWIDKASVEGNWSANSVSVSKAWIKQGLQERCITRDLKWGTPVPVEGWEKKVFYVWFDAPIGYISITANLTENWEKWWKQSDEYNVKLKQFMAKDNIPFHCVIFPCTMLGQTETWTKLEQISSCEYLNYEDKKFSKSNGTGVFGDDAEKTGIPSEVWRYYLLINRPEKSDTIFTWNEFAARNNNELLANPGNLANRGLKFCYKSFEKKVPEPLELQENDTKTINAIWGLFQEYLQALDKIEIKKGLERVMNISSQGNLYMQENEPWVKANQESGRSRTILFVYCNILRFLSLVFEPYLPSLSAKINFLLGFEERTERDEFLIKELAQAQDPVKAILSLVKPNQQINQPVGLFKELTQEEIEGFKAKFGGQQAPVQKQK</sequence>
<evidence type="ECO:0000256" key="13">
    <source>
        <dbReference type="SAM" id="MobiDB-lite"/>
    </source>
</evidence>
<dbReference type="OMA" id="HLNTTEY"/>
<organism evidence="16 17">
    <name type="scientific">Pseudocohnilembus persalinus</name>
    <name type="common">Ciliate</name>
    <dbReference type="NCBI Taxonomy" id="266149"/>
    <lineage>
        <taxon>Eukaryota</taxon>
        <taxon>Sar</taxon>
        <taxon>Alveolata</taxon>
        <taxon>Ciliophora</taxon>
        <taxon>Intramacronucleata</taxon>
        <taxon>Oligohymenophorea</taxon>
        <taxon>Scuticociliatia</taxon>
        <taxon>Philasterida</taxon>
        <taxon>Pseudocohnilembidae</taxon>
        <taxon>Pseudocohnilembus</taxon>
    </lineage>
</organism>
<dbReference type="InterPro" id="IPR001412">
    <property type="entry name" value="aa-tRNA-synth_I_CS"/>
</dbReference>
<dbReference type="GO" id="GO:0005829">
    <property type="term" value="C:cytosol"/>
    <property type="evidence" value="ECO:0007669"/>
    <property type="project" value="TreeGrafter"/>
</dbReference>
<protein>
    <recommendedName>
        <fullName evidence="3">methionine--tRNA ligase</fullName>
        <ecNumber evidence="3">6.1.1.10</ecNumber>
    </recommendedName>
    <alternativeName>
        <fullName evidence="10">Methionyl-tRNA synthetase</fullName>
    </alternativeName>
</protein>
<dbReference type="Pfam" id="PF09334">
    <property type="entry name" value="tRNA-synt_1g"/>
    <property type="match status" value="1"/>
</dbReference>
<evidence type="ECO:0000259" key="15">
    <source>
        <dbReference type="Pfam" id="PF19303"/>
    </source>
</evidence>
<dbReference type="CDD" id="cd07957">
    <property type="entry name" value="Anticodon_Ia_Met"/>
    <property type="match status" value="1"/>
</dbReference>
<comment type="similarity">
    <text evidence="2 12">Belongs to the class-I aminoacyl-tRNA synthetase family.</text>
</comment>
<keyword evidence="4" id="KW-0963">Cytoplasm</keyword>
<keyword evidence="8 12" id="KW-0648">Protein biosynthesis</keyword>
<keyword evidence="9 12" id="KW-0030">Aminoacyl-tRNA synthetase</keyword>
<dbReference type="InterPro" id="IPR014729">
    <property type="entry name" value="Rossmann-like_a/b/a_fold"/>
</dbReference>
<feature type="domain" description="Methionyl/Leucyl tRNA synthetase" evidence="14">
    <location>
        <begin position="80"/>
        <end position="470"/>
    </location>
</feature>
<dbReference type="Gene3D" id="1.10.730.10">
    <property type="entry name" value="Isoleucyl-tRNA Synthetase, Domain 1"/>
    <property type="match status" value="1"/>
</dbReference>
<evidence type="ECO:0000259" key="14">
    <source>
        <dbReference type="Pfam" id="PF09334"/>
    </source>
</evidence>
<dbReference type="GO" id="GO:0004825">
    <property type="term" value="F:methionine-tRNA ligase activity"/>
    <property type="evidence" value="ECO:0007669"/>
    <property type="project" value="UniProtKB-EC"/>
</dbReference>
<dbReference type="PANTHER" id="PTHR45765:SF1">
    <property type="entry name" value="METHIONINE--TRNA LIGASE, CYTOPLASMIC"/>
    <property type="match status" value="1"/>
</dbReference>
<evidence type="ECO:0000256" key="4">
    <source>
        <dbReference type="ARBA" id="ARBA00022490"/>
    </source>
</evidence>
<dbReference type="HAMAP" id="MF_00098">
    <property type="entry name" value="Met_tRNA_synth_type1"/>
    <property type="match status" value="1"/>
</dbReference>
<dbReference type="NCBIfam" id="TIGR00398">
    <property type="entry name" value="metG"/>
    <property type="match status" value="1"/>
</dbReference>
<comment type="catalytic activity">
    <reaction evidence="11">
        <text>tRNA(Met) + L-methionine + ATP = L-methionyl-tRNA(Met) + AMP + diphosphate</text>
        <dbReference type="Rhea" id="RHEA:13481"/>
        <dbReference type="Rhea" id="RHEA-COMP:9667"/>
        <dbReference type="Rhea" id="RHEA-COMP:9698"/>
        <dbReference type="ChEBI" id="CHEBI:30616"/>
        <dbReference type="ChEBI" id="CHEBI:33019"/>
        <dbReference type="ChEBI" id="CHEBI:57844"/>
        <dbReference type="ChEBI" id="CHEBI:78442"/>
        <dbReference type="ChEBI" id="CHEBI:78530"/>
        <dbReference type="ChEBI" id="CHEBI:456215"/>
        <dbReference type="EC" id="6.1.1.10"/>
    </reaction>
</comment>
<dbReference type="Proteomes" id="UP000054937">
    <property type="component" value="Unassembled WGS sequence"/>
</dbReference>
<evidence type="ECO:0000256" key="1">
    <source>
        <dbReference type="ARBA" id="ARBA00004496"/>
    </source>
</evidence>
<dbReference type="SUPFAM" id="SSF52374">
    <property type="entry name" value="Nucleotidylyl transferase"/>
    <property type="match status" value="1"/>
</dbReference>
<dbReference type="EMBL" id="LDAU01000055">
    <property type="protein sequence ID" value="KRX09065.1"/>
    <property type="molecule type" value="Genomic_DNA"/>
</dbReference>
<dbReference type="InterPro" id="IPR023458">
    <property type="entry name" value="Met-tRNA_ligase_1"/>
</dbReference>
<dbReference type="PROSITE" id="PS00178">
    <property type="entry name" value="AA_TRNA_LIGASE_I"/>
    <property type="match status" value="1"/>
</dbReference>
<dbReference type="FunFam" id="2.20.28.20:FF:000001">
    <property type="entry name" value="Methionine--tRNA ligase"/>
    <property type="match status" value="1"/>
</dbReference>
<reference evidence="16 17" key="1">
    <citation type="journal article" date="2015" name="Sci. Rep.">
        <title>Genome of the facultative scuticociliatosis pathogen Pseudocohnilembus persalinus provides insight into its virulence through horizontal gene transfer.</title>
        <authorList>
            <person name="Xiong J."/>
            <person name="Wang G."/>
            <person name="Cheng J."/>
            <person name="Tian M."/>
            <person name="Pan X."/>
            <person name="Warren A."/>
            <person name="Jiang C."/>
            <person name="Yuan D."/>
            <person name="Miao W."/>
        </authorList>
    </citation>
    <scope>NUCLEOTIDE SEQUENCE [LARGE SCALE GENOMIC DNA]</scope>
    <source>
        <strain evidence="16">36N120E</strain>
    </source>
</reference>
<dbReference type="Pfam" id="PF19303">
    <property type="entry name" value="Anticodon_3"/>
    <property type="match status" value="1"/>
</dbReference>
<dbReference type="AlphaFoldDB" id="A0A0V0R3I8"/>
<dbReference type="Gene3D" id="3.40.50.620">
    <property type="entry name" value="HUPs"/>
    <property type="match status" value="1"/>
</dbReference>
<evidence type="ECO:0000256" key="8">
    <source>
        <dbReference type="ARBA" id="ARBA00022917"/>
    </source>
</evidence>
<evidence type="ECO:0000256" key="7">
    <source>
        <dbReference type="ARBA" id="ARBA00022840"/>
    </source>
</evidence>
<comment type="subcellular location">
    <subcellularLocation>
        <location evidence="1">Cytoplasm</location>
    </subcellularLocation>
</comment>
<dbReference type="CDD" id="cd00814">
    <property type="entry name" value="MetRS_core"/>
    <property type="match status" value="1"/>
</dbReference>
<dbReference type="GO" id="GO:0005524">
    <property type="term" value="F:ATP binding"/>
    <property type="evidence" value="ECO:0007669"/>
    <property type="project" value="UniProtKB-KW"/>
</dbReference>
<dbReference type="InterPro" id="IPR014758">
    <property type="entry name" value="Met-tRNA_synth"/>
</dbReference>
<evidence type="ECO:0000256" key="5">
    <source>
        <dbReference type="ARBA" id="ARBA00022598"/>
    </source>
</evidence>
<evidence type="ECO:0000256" key="3">
    <source>
        <dbReference type="ARBA" id="ARBA00012838"/>
    </source>
</evidence>